<keyword evidence="2" id="KW-1185">Reference proteome</keyword>
<accession>A0A158KAH2</accession>
<dbReference type="EMBL" id="FCOL02000041">
    <property type="protein sequence ID" value="SAL77451.1"/>
    <property type="molecule type" value="Genomic_DNA"/>
</dbReference>
<dbReference type="OrthoDB" id="116240at2"/>
<evidence type="ECO:0000313" key="2">
    <source>
        <dbReference type="Proteomes" id="UP000054925"/>
    </source>
</evidence>
<comment type="caution">
    <text evidence="1">The sequence shown here is derived from an EMBL/GenBank/DDBJ whole genome shotgun (WGS) entry which is preliminary data.</text>
</comment>
<reference evidence="1" key="1">
    <citation type="submission" date="2016-01" db="EMBL/GenBank/DDBJ databases">
        <authorList>
            <person name="Peeters C."/>
        </authorList>
    </citation>
    <scope>NUCLEOTIDE SEQUENCE [LARGE SCALE GENOMIC DNA]</scope>
    <source>
        <strain evidence="1">LMG 22937</strain>
    </source>
</reference>
<proteinExistence type="predicted"/>
<protein>
    <submittedName>
        <fullName evidence="1">Uncharacterized protein</fullName>
    </submittedName>
</protein>
<dbReference type="AlphaFoldDB" id="A0A158KAH2"/>
<sequence length="87" mass="9929">MQPFYQNASQLAARYTVLINELNRYPSGNYPTVLCLDVLHLIHDTNQWLAPDRHECVILDAARTLAEGGDPKRGLFELHKVISARLR</sequence>
<evidence type="ECO:0000313" key="1">
    <source>
        <dbReference type="EMBL" id="SAL77451.1"/>
    </source>
</evidence>
<organism evidence="1 2">
    <name type="scientific">Caballeronia terrestris</name>
    <dbReference type="NCBI Taxonomy" id="1226301"/>
    <lineage>
        <taxon>Bacteria</taxon>
        <taxon>Pseudomonadati</taxon>
        <taxon>Pseudomonadota</taxon>
        <taxon>Betaproteobacteria</taxon>
        <taxon>Burkholderiales</taxon>
        <taxon>Burkholderiaceae</taxon>
        <taxon>Caballeronia</taxon>
    </lineage>
</organism>
<gene>
    <name evidence="1" type="ORF">AWB67_05093</name>
</gene>
<name>A0A158KAH2_9BURK</name>
<dbReference type="Proteomes" id="UP000054925">
    <property type="component" value="Unassembled WGS sequence"/>
</dbReference>